<organism evidence="13 14">
    <name type="scientific">Steinernema hermaphroditum</name>
    <dbReference type="NCBI Taxonomy" id="289476"/>
    <lineage>
        <taxon>Eukaryota</taxon>
        <taxon>Metazoa</taxon>
        <taxon>Ecdysozoa</taxon>
        <taxon>Nematoda</taxon>
        <taxon>Chromadorea</taxon>
        <taxon>Rhabditida</taxon>
        <taxon>Tylenchina</taxon>
        <taxon>Panagrolaimomorpha</taxon>
        <taxon>Strongyloidoidea</taxon>
        <taxon>Steinernematidae</taxon>
        <taxon>Steinernema</taxon>
    </lineage>
</organism>
<comment type="similarity">
    <text evidence="1">Belongs to the nuclear hormone receptor family.</text>
</comment>
<evidence type="ECO:0000256" key="8">
    <source>
        <dbReference type="ARBA" id="ARBA00023170"/>
    </source>
</evidence>
<keyword evidence="14" id="KW-1185">Reference proteome</keyword>
<keyword evidence="3" id="KW-0863">Zinc-finger</keyword>
<evidence type="ECO:0000256" key="2">
    <source>
        <dbReference type="ARBA" id="ARBA00022723"/>
    </source>
</evidence>
<dbReference type="PROSITE" id="PS51030">
    <property type="entry name" value="NUCLEAR_REC_DBD_2"/>
    <property type="match status" value="1"/>
</dbReference>
<name>A0AA39I1Y9_9BILA</name>
<dbReference type="GO" id="GO:0003700">
    <property type="term" value="F:DNA-binding transcription factor activity"/>
    <property type="evidence" value="ECO:0007669"/>
    <property type="project" value="InterPro"/>
</dbReference>
<evidence type="ECO:0000256" key="9">
    <source>
        <dbReference type="ARBA" id="ARBA00023242"/>
    </source>
</evidence>
<dbReference type="PANTHER" id="PTHR24083">
    <property type="entry name" value="NUCLEAR HORMONE RECEPTOR"/>
    <property type="match status" value="1"/>
</dbReference>
<keyword evidence="2" id="KW-0479">Metal-binding</keyword>
<feature type="compositionally biased region" description="Low complexity" evidence="11">
    <location>
        <begin position="7"/>
        <end position="20"/>
    </location>
</feature>
<evidence type="ECO:0000256" key="4">
    <source>
        <dbReference type="ARBA" id="ARBA00022833"/>
    </source>
</evidence>
<keyword evidence="8" id="KW-0675">Receptor</keyword>
<dbReference type="InterPro" id="IPR001628">
    <property type="entry name" value="Znf_hrmn_rcpt"/>
</dbReference>
<gene>
    <name evidence="13" type="ORF">QR680_011965</name>
</gene>
<proteinExistence type="inferred from homology"/>
<evidence type="ECO:0000256" key="11">
    <source>
        <dbReference type="SAM" id="MobiDB-lite"/>
    </source>
</evidence>
<feature type="coiled-coil region" evidence="10">
    <location>
        <begin position="217"/>
        <end position="260"/>
    </location>
</feature>
<keyword evidence="5" id="KW-0805">Transcription regulation</keyword>
<evidence type="ECO:0000256" key="7">
    <source>
        <dbReference type="ARBA" id="ARBA00023163"/>
    </source>
</evidence>
<keyword evidence="7" id="KW-0804">Transcription</keyword>
<keyword evidence="6" id="KW-0238">DNA-binding</keyword>
<feature type="domain" description="Nuclear receptor" evidence="12">
    <location>
        <begin position="21"/>
        <end position="97"/>
    </location>
</feature>
<sequence length="359" mass="41567">MRIDAMPASPLASSSSSASTLPDCAVCGYRSTGMHYGAITCEGCKQFFKRWMLKPKNLVCRQGTNECEINVATRNGCQHCRLQKCFSEGMVATRQAPPPEASPSPPLQSYESRVITLEDLLVEPKLEEEEYDETPQIDLSPFEEEVERAKTDLTSSTIGLQKFERLWQKETEEYLAKKTEFEEFEARYMERRDVYLEALGNRKRKLQKAKSTFDFKMQKLNDARKNVNNKKEVKKNDKELRNALKENARLRRERSKSTEVSGLFEARVGFLTTRLERCRKDLADARKVVKCYLRPSTKRSGYERRIKTFDKKMIRKAYEKDDRRGQETILLVNYSLPLAPIPGLRCWISFAKKSFLTSD</sequence>
<dbReference type="GO" id="GO:0008270">
    <property type="term" value="F:zinc ion binding"/>
    <property type="evidence" value="ECO:0007669"/>
    <property type="project" value="UniProtKB-KW"/>
</dbReference>
<dbReference type="InterPro" id="IPR013088">
    <property type="entry name" value="Znf_NHR/GATA"/>
</dbReference>
<dbReference type="AlphaFoldDB" id="A0AA39I1Y9"/>
<evidence type="ECO:0000256" key="5">
    <source>
        <dbReference type="ARBA" id="ARBA00023015"/>
    </source>
</evidence>
<keyword evidence="9" id="KW-0539">Nucleus</keyword>
<evidence type="ECO:0000256" key="3">
    <source>
        <dbReference type="ARBA" id="ARBA00022771"/>
    </source>
</evidence>
<feature type="region of interest" description="Disordered" evidence="11">
    <location>
        <begin position="1"/>
        <end position="20"/>
    </location>
</feature>
<keyword evidence="4" id="KW-0862">Zinc</keyword>
<accession>A0AA39I1Y9</accession>
<protein>
    <recommendedName>
        <fullName evidence="12">Nuclear receptor domain-containing protein</fullName>
    </recommendedName>
</protein>
<comment type="caution">
    <text evidence="13">The sequence shown here is derived from an EMBL/GenBank/DDBJ whole genome shotgun (WGS) entry which is preliminary data.</text>
</comment>
<evidence type="ECO:0000256" key="6">
    <source>
        <dbReference type="ARBA" id="ARBA00023125"/>
    </source>
</evidence>
<evidence type="ECO:0000256" key="1">
    <source>
        <dbReference type="ARBA" id="ARBA00005993"/>
    </source>
</evidence>
<evidence type="ECO:0000259" key="12">
    <source>
        <dbReference type="PROSITE" id="PS51030"/>
    </source>
</evidence>
<reference evidence="13" key="1">
    <citation type="submission" date="2023-06" db="EMBL/GenBank/DDBJ databases">
        <title>Genomic analysis of the entomopathogenic nematode Steinernema hermaphroditum.</title>
        <authorList>
            <person name="Schwarz E.M."/>
            <person name="Heppert J.K."/>
            <person name="Baniya A."/>
            <person name="Schwartz H.T."/>
            <person name="Tan C.-H."/>
            <person name="Antoshechkin I."/>
            <person name="Sternberg P.W."/>
            <person name="Goodrich-Blair H."/>
            <person name="Dillman A.R."/>
        </authorList>
    </citation>
    <scope>NUCLEOTIDE SEQUENCE</scope>
    <source>
        <strain evidence="13">PS9179</strain>
        <tissue evidence="13">Whole animal</tissue>
    </source>
</reference>
<dbReference type="GO" id="GO:0043565">
    <property type="term" value="F:sequence-specific DNA binding"/>
    <property type="evidence" value="ECO:0007669"/>
    <property type="project" value="InterPro"/>
</dbReference>
<dbReference type="Gene3D" id="3.30.50.10">
    <property type="entry name" value="Erythroid Transcription Factor GATA-1, subunit A"/>
    <property type="match status" value="1"/>
</dbReference>
<dbReference type="Proteomes" id="UP001175271">
    <property type="component" value="Unassembled WGS sequence"/>
</dbReference>
<keyword evidence="10" id="KW-0175">Coiled coil</keyword>
<evidence type="ECO:0000313" key="14">
    <source>
        <dbReference type="Proteomes" id="UP001175271"/>
    </source>
</evidence>
<dbReference type="InterPro" id="IPR050274">
    <property type="entry name" value="Nuclear_hormone_rcpt_NR2"/>
</dbReference>
<dbReference type="SMART" id="SM00399">
    <property type="entry name" value="ZnF_C4"/>
    <property type="match status" value="1"/>
</dbReference>
<dbReference type="SUPFAM" id="SSF57716">
    <property type="entry name" value="Glucocorticoid receptor-like (DNA-binding domain)"/>
    <property type="match status" value="1"/>
</dbReference>
<evidence type="ECO:0000256" key="10">
    <source>
        <dbReference type="SAM" id="Coils"/>
    </source>
</evidence>
<dbReference type="Pfam" id="PF00105">
    <property type="entry name" value="zf-C4"/>
    <property type="match status" value="1"/>
</dbReference>
<dbReference type="EMBL" id="JAUCMV010000002">
    <property type="protein sequence ID" value="KAK0415481.1"/>
    <property type="molecule type" value="Genomic_DNA"/>
</dbReference>
<evidence type="ECO:0000313" key="13">
    <source>
        <dbReference type="EMBL" id="KAK0415481.1"/>
    </source>
</evidence>
<dbReference type="CDD" id="cd06916">
    <property type="entry name" value="NR_DBD_like"/>
    <property type="match status" value="1"/>
</dbReference>
<dbReference type="PRINTS" id="PR00047">
    <property type="entry name" value="STROIDFINGER"/>
</dbReference>